<comment type="caution">
    <text evidence="5">The sequence shown here is derived from an EMBL/GenBank/DDBJ whole genome shotgun (WGS) entry which is preliminary data.</text>
</comment>
<dbReference type="GO" id="GO:0006529">
    <property type="term" value="P:asparagine biosynthetic process"/>
    <property type="evidence" value="ECO:0007669"/>
    <property type="project" value="InterPro"/>
</dbReference>
<proteinExistence type="predicted"/>
<organism evidence="5 6">
    <name type="scientific">Dyella monticola</name>
    <dbReference type="NCBI Taxonomy" id="1927958"/>
    <lineage>
        <taxon>Bacteria</taxon>
        <taxon>Pseudomonadati</taxon>
        <taxon>Pseudomonadota</taxon>
        <taxon>Gammaproteobacteria</taxon>
        <taxon>Lysobacterales</taxon>
        <taxon>Rhodanobacteraceae</taxon>
        <taxon>Dyella</taxon>
    </lineage>
</organism>
<evidence type="ECO:0000313" key="5">
    <source>
        <dbReference type="EMBL" id="RDS85052.1"/>
    </source>
</evidence>
<dbReference type="InterPro" id="IPR051786">
    <property type="entry name" value="ASN_synthetase/amidase"/>
</dbReference>
<evidence type="ECO:0000256" key="1">
    <source>
        <dbReference type="ARBA" id="ARBA00005187"/>
    </source>
</evidence>
<protein>
    <recommendedName>
        <fullName evidence="2">asparagine synthase (glutamine-hydrolyzing)</fullName>
        <ecNumber evidence="2">6.3.5.4</ecNumber>
    </recommendedName>
</protein>
<dbReference type="EMBL" id="QRBE01000001">
    <property type="protein sequence ID" value="RDS85052.1"/>
    <property type="molecule type" value="Genomic_DNA"/>
</dbReference>
<name>A0A370X9S1_9GAMM</name>
<comment type="catalytic activity">
    <reaction evidence="3">
        <text>L-aspartate + L-glutamine + ATP + H2O = L-asparagine + L-glutamate + AMP + diphosphate + H(+)</text>
        <dbReference type="Rhea" id="RHEA:12228"/>
        <dbReference type="ChEBI" id="CHEBI:15377"/>
        <dbReference type="ChEBI" id="CHEBI:15378"/>
        <dbReference type="ChEBI" id="CHEBI:29985"/>
        <dbReference type="ChEBI" id="CHEBI:29991"/>
        <dbReference type="ChEBI" id="CHEBI:30616"/>
        <dbReference type="ChEBI" id="CHEBI:33019"/>
        <dbReference type="ChEBI" id="CHEBI:58048"/>
        <dbReference type="ChEBI" id="CHEBI:58359"/>
        <dbReference type="ChEBI" id="CHEBI:456215"/>
        <dbReference type="EC" id="6.3.5.4"/>
    </reaction>
</comment>
<accession>A0A370X9S1</accession>
<gene>
    <name evidence="5" type="ORF">DWU98_03710</name>
</gene>
<dbReference type="PANTHER" id="PTHR43284:SF1">
    <property type="entry name" value="ASPARAGINE SYNTHETASE"/>
    <property type="match status" value="1"/>
</dbReference>
<evidence type="ECO:0000256" key="3">
    <source>
        <dbReference type="ARBA" id="ARBA00048741"/>
    </source>
</evidence>
<sequence>MFRYLALVWDIRSQAQVGIARTLAGRMTTAPKSWRQIHQSDGVSVFCADTSHGSLDAHSLGRESGVVLGALFKRCIDSGEDGAATHASFDEVESRCIVKTQGRRLIEAYWGNYVAFLIDEARGRIWILKDPTGSLPCMRVVHHGVHVIFSCIEDCLAFNLVRFTVNWPYVADYVLGGWTNGESRSLNELDQVTRGECIEIDTTSNRLTRRQFYWKPSTFALGPHLLEDTRVAATLLRRTVRHCVRTWAGCYESLLVRLSGGLDSSIVLGCLGGQGSVASGRVTCLAYYGSNVGADPRRWARLAAHHVRTELIEVPVDARHVGLEPLLNAAPTPVPAPLVSYYLANRIEREVVRDRAVTAILTGEGGDPGFGSLSIGRAIDEMIRNHGFIFRTIQLAAQIAAIRDTTTLRVLADALRRRAFGTRLRDNARLFDKLGQMASYDTRRTALAYDHYPHPWFREEAGVPWGLVYRLGMLLTAPEFYDPFPASGGHQANLVHPLYSQPVVELCLRIPLYVHFLNGRDRGLARNAFTAEVPKEILQRQWKDRGANVNEELVAKNLVFLRSVLLDGVLVREGILDRIAIERALSNTPTKAAAELPVILHDLAIELWVRKWSNCAASAAA</sequence>
<dbReference type="Gene3D" id="3.40.50.620">
    <property type="entry name" value="HUPs"/>
    <property type="match status" value="1"/>
</dbReference>
<evidence type="ECO:0000259" key="4">
    <source>
        <dbReference type="Pfam" id="PF00733"/>
    </source>
</evidence>
<dbReference type="InterPro" id="IPR014729">
    <property type="entry name" value="Rossmann-like_a/b/a_fold"/>
</dbReference>
<reference evidence="5 6" key="1">
    <citation type="submission" date="2018-07" db="EMBL/GenBank/DDBJ databases">
        <title>Dyella monticola sp. nov. and Dyella psychrodurans sp. nov. isolated from monsoon evergreen broad-leaved forest soil of Dinghu Mountain, China.</title>
        <authorList>
            <person name="Gao Z."/>
            <person name="Qiu L."/>
        </authorList>
    </citation>
    <scope>NUCLEOTIDE SEQUENCE [LARGE SCALE GENOMIC DNA]</scope>
    <source>
        <strain evidence="5 6">4G-K06</strain>
    </source>
</reference>
<dbReference type="GO" id="GO:0004066">
    <property type="term" value="F:asparagine synthase (glutamine-hydrolyzing) activity"/>
    <property type="evidence" value="ECO:0007669"/>
    <property type="project" value="UniProtKB-EC"/>
</dbReference>
<dbReference type="SUPFAM" id="SSF52402">
    <property type="entry name" value="Adenine nucleotide alpha hydrolases-like"/>
    <property type="match status" value="1"/>
</dbReference>
<feature type="domain" description="Asparagine synthetase" evidence="4">
    <location>
        <begin position="236"/>
        <end position="610"/>
    </location>
</feature>
<keyword evidence="6" id="KW-1185">Reference proteome</keyword>
<dbReference type="Pfam" id="PF00733">
    <property type="entry name" value="Asn_synthase"/>
    <property type="match status" value="1"/>
</dbReference>
<dbReference type="InterPro" id="IPR001962">
    <property type="entry name" value="Asn_synthase"/>
</dbReference>
<dbReference type="PANTHER" id="PTHR43284">
    <property type="entry name" value="ASPARAGINE SYNTHETASE (GLUTAMINE-HYDROLYZING)"/>
    <property type="match status" value="1"/>
</dbReference>
<dbReference type="AlphaFoldDB" id="A0A370X9S1"/>
<evidence type="ECO:0000313" key="6">
    <source>
        <dbReference type="Proteomes" id="UP000254258"/>
    </source>
</evidence>
<dbReference type="EC" id="6.3.5.4" evidence="2"/>
<evidence type="ECO:0000256" key="2">
    <source>
        <dbReference type="ARBA" id="ARBA00012737"/>
    </source>
</evidence>
<dbReference type="Proteomes" id="UP000254258">
    <property type="component" value="Unassembled WGS sequence"/>
</dbReference>
<comment type="pathway">
    <text evidence="1">Amino-acid biosynthesis; L-asparagine biosynthesis; L-asparagine from L-aspartate (L-Gln route): step 1/1.</text>
</comment>